<dbReference type="AlphaFoldDB" id="A0A8S4RW54"/>
<organism evidence="1 2">
    <name type="scientific">Pararge aegeria aegeria</name>
    <dbReference type="NCBI Taxonomy" id="348720"/>
    <lineage>
        <taxon>Eukaryota</taxon>
        <taxon>Metazoa</taxon>
        <taxon>Ecdysozoa</taxon>
        <taxon>Arthropoda</taxon>
        <taxon>Hexapoda</taxon>
        <taxon>Insecta</taxon>
        <taxon>Pterygota</taxon>
        <taxon>Neoptera</taxon>
        <taxon>Endopterygota</taxon>
        <taxon>Lepidoptera</taxon>
        <taxon>Glossata</taxon>
        <taxon>Ditrysia</taxon>
        <taxon>Papilionoidea</taxon>
        <taxon>Nymphalidae</taxon>
        <taxon>Satyrinae</taxon>
        <taxon>Satyrini</taxon>
        <taxon>Parargina</taxon>
        <taxon>Pararge</taxon>
    </lineage>
</organism>
<accession>A0A8S4RW54</accession>
<dbReference type="EMBL" id="CAKXAJ010025666">
    <property type="protein sequence ID" value="CAH2242569.1"/>
    <property type="molecule type" value="Genomic_DNA"/>
</dbReference>
<evidence type="ECO:0000313" key="2">
    <source>
        <dbReference type="Proteomes" id="UP000838756"/>
    </source>
</evidence>
<protein>
    <submittedName>
        <fullName evidence="1">Jg14629 protein</fullName>
    </submittedName>
</protein>
<gene>
    <name evidence="1" type="primary">jg14629</name>
    <name evidence="1" type="ORF">PAEG_LOCUS18839</name>
</gene>
<proteinExistence type="predicted"/>
<evidence type="ECO:0000313" key="1">
    <source>
        <dbReference type="EMBL" id="CAH2242569.1"/>
    </source>
</evidence>
<comment type="caution">
    <text evidence="1">The sequence shown here is derived from an EMBL/GenBank/DDBJ whole genome shotgun (WGS) entry which is preliminary data.</text>
</comment>
<reference evidence="1" key="1">
    <citation type="submission" date="2022-03" db="EMBL/GenBank/DDBJ databases">
        <authorList>
            <person name="Lindestad O."/>
        </authorList>
    </citation>
    <scope>NUCLEOTIDE SEQUENCE</scope>
</reference>
<dbReference type="Proteomes" id="UP000838756">
    <property type="component" value="Unassembled WGS sequence"/>
</dbReference>
<keyword evidence="2" id="KW-1185">Reference proteome</keyword>
<sequence length="76" mass="8360">MQTRDNGKTIAVKGEKFDGAAMRCSGPGMSVSCARAAPVKEAVSRLCPNERNIYAIPIVFVSYQKKPCAYNHRLKQ</sequence>
<name>A0A8S4RW54_9NEOP</name>